<evidence type="ECO:0000256" key="3">
    <source>
        <dbReference type="ARBA" id="ARBA00023172"/>
    </source>
</evidence>
<evidence type="ECO:0000256" key="1">
    <source>
        <dbReference type="ARBA" id="ARBA00022908"/>
    </source>
</evidence>
<dbReference type="Gene3D" id="3.90.1750.20">
    <property type="entry name" value="Putative Large Serine Recombinase, Chain B, Domain 2"/>
    <property type="match status" value="1"/>
</dbReference>
<feature type="active site" description="O-(5'-phospho-DNA)-serine intermediate" evidence="4 5">
    <location>
        <position position="13"/>
    </location>
</feature>
<dbReference type="GO" id="GO:0000150">
    <property type="term" value="F:DNA strand exchange activity"/>
    <property type="evidence" value="ECO:0007669"/>
    <property type="project" value="InterPro"/>
</dbReference>
<organism evidence="8 9">
    <name type="scientific">Alicyclobacillus vulcanalis</name>
    <dbReference type="NCBI Taxonomy" id="252246"/>
    <lineage>
        <taxon>Bacteria</taxon>
        <taxon>Bacillati</taxon>
        <taxon>Bacillota</taxon>
        <taxon>Bacilli</taxon>
        <taxon>Bacillales</taxon>
        <taxon>Alicyclobacillaceae</taxon>
        <taxon>Alicyclobacillus</taxon>
    </lineage>
</organism>
<evidence type="ECO:0000313" key="8">
    <source>
        <dbReference type="EMBL" id="SIT00283.1"/>
    </source>
</evidence>
<dbReference type="Pfam" id="PF00239">
    <property type="entry name" value="Resolvase"/>
    <property type="match status" value="1"/>
</dbReference>
<keyword evidence="2" id="KW-0238">DNA-binding</keyword>
<dbReference type="Proteomes" id="UP000186156">
    <property type="component" value="Unassembled WGS sequence"/>
</dbReference>
<dbReference type="InterPro" id="IPR006118">
    <property type="entry name" value="Recombinase_CS"/>
</dbReference>
<name>A0A1N7NPF2_9BACL</name>
<dbReference type="PANTHER" id="PTHR30461">
    <property type="entry name" value="DNA-INVERTASE FROM LAMBDOID PROPHAGE"/>
    <property type="match status" value="1"/>
</dbReference>
<dbReference type="OrthoDB" id="9811097at2"/>
<accession>A0A1N7NPF2</accession>
<dbReference type="InterPro" id="IPR038109">
    <property type="entry name" value="DNA_bind_recomb_sf"/>
</dbReference>
<reference evidence="9" key="1">
    <citation type="submission" date="2017-01" db="EMBL/GenBank/DDBJ databases">
        <authorList>
            <person name="Varghese N."/>
            <person name="Submissions S."/>
        </authorList>
    </citation>
    <scope>NUCLEOTIDE SEQUENCE [LARGE SCALE GENOMIC DNA]</scope>
    <source>
        <strain evidence="9">DSM 16176</strain>
    </source>
</reference>
<protein>
    <submittedName>
        <fullName evidence="8">Site-specific DNA recombinase</fullName>
    </submittedName>
</protein>
<keyword evidence="9" id="KW-1185">Reference proteome</keyword>
<dbReference type="InterPro" id="IPR036162">
    <property type="entry name" value="Resolvase-like_N_sf"/>
</dbReference>
<dbReference type="AlphaFoldDB" id="A0A1N7NPF2"/>
<dbReference type="InterPro" id="IPR006119">
    <property type="entry name" value="Resolv_N"/>
</dbReference>
<feature type="domain" description="Recombinase" evidence="7">
    <location>
        <begin position="159"/>
        <end position="279"/>
    </location>
</feature>
<dbReference type="Gene3D" id="3.40.50.1390">
    <property type="entry name" value="Resolvase, N-terminal catalytic domain"/>
    <property type="match status" value="1"/>
</dbReference>
<sequence>MSERHLALYIRVSTEEQAVSGHSLREQEEQLVAYAHTHGFDRYALYCDDGYSGKSLHRPAMDRLRSDIRAGKVSGVVTTRIDRLTRSVADFARLVEEMNLHGVFYRSTRQNFEISTAMGRLVAQMLSVIAEFEREMIAERVHENLMALAMRGELATKPPFGYCLEGGRLTPNPREARWVREGARLLLSGASPRDVAMEFNALGVRTKTGRLWTDRTVRTLFTNPALAGIAVWNRRKTQGGRRRERQPSEWVCVEGAHEPILSRDDFDAIRRLLERRRDLSPRSQGSKRPLAGLLRCGFCGSAMYAGWQVKRQAGERQKVPIYRCGRYVTGGGCTPNQVDAAEIERLVVEEILRRVRPDLEQVASAYRMHAVSDELRLAKRKRRVALTQLSRIAEALASGVMSQEAFAQEQRRLLAVLEDCREREQRARDFARPEVWSEWVREVCTRLTDDVDLERALLLAAVHEVRVYRPKRSREVDVDLVLRLE</sequence>
<dbReference type="Pfam" id="PF13408">
    <property type="entry name" value="Zn_ribbon_recom"/>
    <property type="match status" value="1"/>
</dbReference>
<dbReference type="PROSITE" id="PS51736">
    <property type="entry name" value="RECOMBINASES_3"/>
    <property type="match status" value="1"/>
</dbReference>
<dbReference type="PROSITE" id="PS00397">
    <property type="entry name" value="RECOMBINASES_1"/>
    <property type="match status" value="1"/>
</dbReference>
<dbReference type="GO" id="GO:0003677">
    <property type="term" value="F:DNA binding"/>
    <property type="evidence" value="ECO:0007669"/>
    <property type="project" value="UniProtKB-KW"/>
</dbReference>
<dbReference type="PROSITE" id="PS51737">
    <property type="entry name" value="RECOMBINASE_DNA_BIND"/>
    <property type="match status" value="1"/>
</dbReference>
<dbReference type="GO" id="GO:0015074">
    <property type="term" value="P:DNA integration"/>
    <property type="evidence" value="ECO:0007669"/>
    <property type="project" value="UniProtKB-KW"/>
</dbReference>
<dbReference type="SMART" id="SM00857">
    <property type="entry name" value="Resolvase"/>
    <property type="match status" value="1"/>
</dbReference>
<keyword evidence="1" id="KW-0229">DNA integration</keyword>
<dbReference type="InterPro" id="IPR050639">
    <property type="entry name" value="SSR_resolvase"/>
</dbReference>
<gene>
    <name evidence="8" type="ORF">SAMN05421799_10982</name>
</gene>
<dbReference type="STRING" id="252246.SAMN05421799_10982"/>
<dbReference type="Pfam" id="PF07508">
    <property type="entry name" value="Recombinase"/>
    <property type="match status" value="1"/>
</dbReference>
<dbReference type="InterPro" id="IPR025827">
    <property type="entry name" value="Zn_ribbon_recom_dom"/>
</dbReference>
<evidence type="ECO:0000259" key="6">
    <source>
        <dbReference type="PROSITE" id="PS51736"/>
    </source>
</evidence>
<evidence type="ECO:0000256" key="5">
    <source>
        <dbReference type="PROSITE-ProRule" id="PRU10137"/>
    </source>
</evidence>
<dbReference type="CDD" id="cd03768">
    <property type="entry name" value="SR_ResInv"/>
    <property type="match status" value="1"/>
</dbReference>
<evidence type="ECO:0000256" key="4">
    <source>
        <dbReference type="PIRSR" id="PIRSR606118-50"/>
    </source>
</evidence>
<proteinExistence type="predicted"/>
<keyword evidence="3" id="KW-0233">DNA recombination</keyword>
<dbReference type="PANTHER" id="PTHR30461:SF2">
    <property type="entry name" value="SERINE RECOMBINASE PINE-RELATED"/>
    <property type="match status" value="1"/>
</dbReference>
<evidence type="ECO:0000259" key="7">
    <source>
        <dbReference type="PROSITE" id="PS51737"/>
    </source>
</evidence>
<dbReference type="SUPFAM" id="SSF53041">
    <property type="entry name" value="Resolvase-like"/>
    <property type="match status" value="1"/>
</dbReference>
<dbReference type="RefSeq" id="WP_076348004.1">
    <property type="nucleotide sequence ID" value="NZ_FTOO01000009.1"/>
</dbReference>
<evidence type="ECO:0000313" key="9">
    <source>
        <dbReference type="Proteomes" id="UP000186156"/>
    </source>
</evidence>
<evidence type="ECO:0000256" key="2">
    <source>
        <dbReference type="ARBA" id="ARBA00023125"/>
    </source>
</evidence>
<feature type="domain" description="Resolvase/invertase-type recombinase catalytic" evidence="6">
    <location>
        <begin position="5"/>
        <end position="152"/>
    </location>
</feature>
<dbReference type="EMBL" id="FTOO01000009">
    <property type="protein sequence ID" value="SIT00283.1"/>
    <property type="molecule type" value="Genomic_DNA"/>
</dbReference>
<dbReference type="InterPro" id="IPR011109">
    <property type="entry name" value="DNA_bind_recombinase_dom"/>
</dbReference>